<keyword evidence="3" id="KW-1185">Reference proteome</keyword>
<name>S8AEW8_DACHA</name>
<organism evidence="2 3">
    <name type="scientific">Dactylellina haptotyla (strain CBS 200.50)</name>
    <name type="common">Nematode-trapping fungus</name>
    <name type="synonym">Monacrosporium haptotylum</name>
    <dbReference type="NCBI Taxonomy" id="1284197"/>
    <lineage>
        <taxon>Eukaryota</taxon>
        <taxon>Fungi</taxon>
        <taxon>Dikarya</taxon>
        <taxon>Ascomycota</taxon>
        <taxon>Pezizomycotina</taxon>
        <taxon>Orbiliomycetes</taxon>
        <taxon>Orbiliales</taxon>
        <taxon>Orbiliaceae</taxon>
        <taxon>Dactylellina</taxon>
    </lineage>
</organism>
<dbReference type="HOGENOM" id="CLU_450558_0_0_1"/>
<evidence type="ECO:0000313" key="2">
    <source>
        <dbReference type="EMBL" id="EPS39691.1"/>
    </source>
</evidence>
<comment type="caution">
    <text evidence="2">The sequence shown here is derived from an EMBL/GenBank/DDBJ whole genome shotgun (WGS) entry which is preliminary data.</text>
</comment>
<feature type="compositionally biased region" description="Acidic residues" evidence="1">
    <location>
        <begin position="539"/>
        <end position="556"/>
    </location>
</feature>
<gene>
    <name evidence="2" type="ORF">H072_6531</name>
</gene>
<dbReference type="OrthoDB" id="5427141at2759"/>
<sequence length="606" mass="68979">MAGEILVLPEVVLCAELRPHRNFYTEMHTIAMIDPGTARAPNVFNTTRNRYLGILEAIALLLTTQPGENVAVNVQQYKDKTIVTFARTNRQVAFEEGSDEFIAYEKHPRVMMGIFTKLCSGYNLRRSHTRTLCSDESLAEIIAECLPKLLSRVKKLQTVILGEVKIGPRQIIDESWGKRRRVDDAVFHPYWLGRDPEKLENFAEYIRVKVGYAKDDPTWNIYDWLYGLAMAVLECNVDKYKPTMKKGDENTDDDGNSHGQGDGKEKSNTGKIAKEKYCEQLGDIISACATLLKAPNVEVVLRDPEITKRIGKVADYDKAVARVLEYIDRRKTQFVMVELNTEKKVRGVFPKDSYQMLNIYCDRMKYRQRKCSAKALFHAFPLAEERQFPSSEYPYGEFERVQFTIHPEIVLAIHLAGPGRRVNHDRSILIGATKRSCYWCQEWLDAFAKHQSLKIWTIMEPGIRKKKREGWRVPPASGDLKDAIEKSNDAVMDLAFDRAELLLDTVEQNEFRMRGKDSADSGSDNGTTNGILGGKSDIGEADVEETNDEEDRDEDNGCFKSQEVWESPPRSSKKKQSDAGIIEMLTSLAIYEKTNYKKADHDAGKT</sequence>
<feature type="region of interest" description="Disordered" evidence="1">
    <location>
        <begin position="513"/>
        <end position="579"/>
    </location>
</feature>
<dbReference type="Proteomes" id="UP000015100">
    <property type="component" value="Unassembled WGS sequence"/>
</dbReference>
<proteinExistence type="predicted"/>
<dbReference type="AlphaFoldDB" id="S8AEW8"/>
<feature type="compositionally biased region" description="Polar residues" evidence="1">
    <location>
        <begin position="520"/>
        <end position="530"/>
    </location>
</feature>
<protein>
    <submittedName>
        <fullName evidence="2">Uncharacterized protein</fullName>
    </submittedName>
</protein>
<accession>S8AEW8</accession>
<feature type="region of interest" description="Disordered" evidence="1">
    <location>
        <begin position="245"/>
        <end position="268"/>
    </location>
</feature>
<evidence type="ECO:0000256" key="1">
    <source>
        <dbReference type="SAM" id="MobiDB-lite"/>
    </source>
</evidence>
<reference evidence="2 3" key="1">
    <citation type="journal article" date="2013" name="PLoS Genet.">
        <title>Genomic mechanisms accounting for the adaptation to parasitism in nematode-trapping fungi.</title>
        <authorList>
            <person name="Meerupati T."/>
            <person name="Andersson K.M."/>
            <person name="Friman E."/>
            <person name="Kumar D."/>
            <person name="Tunlid A."/>
            <person name="Ahren D."/>
        </authorList>
    </citation>
    <scope>NUCLEOTIDE SEQUENCE [LARGE SCALE GENOMIC DNA]</scope>
    <source>
        <strain evidence="2 3">CBS 200.50</strain>
    </source>
</reference>
<evidence type="ECO:0000313" key="3">
    <source>
        <dbReference type="Proteomes" id="UP000015100"/>
    </source>
</evidence>
<reference evidence="3" key="2">
    <citation type="submission" date="2013-04" db="EMBL/GenBank/DDBJ databases">
        <title>Genomic mechanisms accounting for the adaptation to parasitism in nematode-trapping fungi.</title>
        <authorList>
            <person name="Ahren D.G."/>
        </authorList>
    </citation>
    <scope>NUCLEOTIDE SEQUENCE [LARGE SCALE GENOMIC DNA]</scope>
    <source>
        <strain evidence="3">CBS 200.50</strain>
    </source>
</reference>
<dbReference type="EMBL" id="AQGS01000457">
    <property type="protein sequence ID" value="EPS39691.1"/>
    <property type="molecule type" value="Genomic_DNA"/>
</dbReference>